<organism evidence="1 2">
    <name type="scientific">Mycobacterium attenuatum</name>
    <dbReference type="NCBI Taxonomy" id="2341086"/>
    <lineage>
        <taxon>Bacteria</taxon>
        <taxon>Bacillati</taxon>
        <taxon>Actinomycetota</taxon>
        <taxon>Actinomycetes</taxon>
        <taxon>Mycobacteriales</taxon>
        <taxon>Mycobacteriaceae</taxon>
        <taxon>Mycobacterium</taxon>
    </lineage>
</organism>
<dbReference type="RefSeq" id="WP_244605133.1">
    <property type="nucleotide sequence ID" value="NZ_UPHP01000140.1"/>
</dbReference>
<dbReference type="Proteomes" id="UP000273307">
    <property type="component" value="Unassembled WGS sequence"/>
</dbReference>
<evidence type="ECO:0000313" key="1">
    <source>
        <dbReference type="EMBL" id="VBA43608.1"/>
    </source>
</evidence>
<reference evidence="1 2" key="1">
    <citation type="submission" date="2018-09" db="EMBL/GenBank/DDBJ databases">
        <authorList>
            <person name="Tagini F."/>
        </authorList>
    </citation>
    <scope>NUCLEOTIDE SEQUENCE [LARGE SCALE GENOMIC DNA]</scope>
    <source>
        <strain evidence="1 2">MK136</strain>
    </source>
</reference>
<evidence type="ECO:0000313" key="2">
    <source>
        <dbReference type="Proteomes" id="UP000273307"/>
    </source>
</evidence>
<dbReference type="AlphaFoldDB" id="A0A498QBF0"/>
<dbReference type="EMBL" id="UPHP01000140">
    <property type="protein sequence ID" value="VBA43608.1"/>
    <property type="molecule type" value="Genomic_DNA"/>
</dbReference>
<name>A0A498QBF0_9MYCO</name>
<keyword evidence="2" id="KW-1185">Reference proteome</keyword>
<gene>
    <name evidence="1" type="ORF">LAUMK136_05188</name>
</gene>
<accession>A0A498QBF0</accession>
<sequence length="109" mass="11238">MDHDKATGRADFAVGATLNRNVVDGDELGGAPTVGDGRSLGELGDSPARVIGIAEEFLGGYRIGGVEVCVAHRGRTVLLLRAILAVNVDRVAQLRTGTAPCVLGNTCHS</sequence>
<protein>
    <submittedName>
        <fullName evidence="1">Uncharacterized protein</fullName>
    </submittedName>
</protein>
<proteinExistence type="predicted"/>